<evidence type="ECO:0000256" key="2">
    <source>
        <dbReference type="ARBA" id="ARBA00022801"/>
    </source>
</evidence>
<dbReference type="AlphaFoldDB" id="A0A0G0ZD60"/>
<protein>
    <submittedName>
        <fullName evidence="5">Cellulase</fullName>
    </submittedName>
</protein>
<sequence length="312" mass="34982">MKSNPEKINTKERVMNWERFREDLSLFSKTESLSGNEGQIRTVIENKLQELDIETSTDEKGNLWVRSAGEQGRFLLCVHMDKIGKGSPVRSEGDKLVGRLDDALGINMILNLFKEGYKPSALFTVEEESQQEVVDSDGSIRLVNRKLPKNIYNAGARYAADKMIDGDTEKPKVVIVIDTTKLGRVGNGPLIYTSGSPTEKGAFRFPSGTVKDMVKILREKNIEAHFIDGRANDAIEFSFVKDLGVLAIEIPINNYHSLQEETAISDIEMANRILKAILENPDKFQSVNEIPLHAQRIYEDVKRSPIELPSSS</sequence>
<comment type="cofactor">
    <cofactor evidence="4">
        <name>a divalent metal cation</name>
        <dbReference type="ChEBI" id="CHEBI:60240"/>
    </cofactor>
    <text evidence="4">Binds 2 divalent metal cations per subunit.</text>
</comment>
<keyword evidence="2" id="KW-0378">Hydrolase</keyword>
<dbReference type="GO" id="GO:0046872">
    <property type="term" value="F:metal ion binding"/>
    <property type="evidence" value="ECO:0007669"/>
    <property type="project" value="UniProtKB-UniRule"/>
</dbReference>
<feature type="binding site" evidence="4">
    <location>
        <position position="79"/>
    </location>
    <ligand>
        <name>Zn(2+)</name>
        <dbReference type="ChEBI" id="CHEBI:29105"/>
        <label>1</label>
    </ligand>
</feature>
<keyword evidence="1 4" id="KW-0479">Metal-binding</keyword>
<dbReference type="Gene3D" id="3.40.630.10">
    <property type="entry name" value="Zn peptidases"/>
    <property type="match status" value="1"/>
</dbReference>
<dbReference type="EMBL" id="LCDE01000001">
    <property type="protein sequence ID" value="KKS46637.1"/>
    <property type="molecule type" value="Genomic_DNA"/>
</dbReference>
<dbReference type="PANTHER" id="PTHR32481:SF0">
    <property type="entry name" value="AMINOPEPTIDASE YPDE-RELATED"/>
    <property type="match status" value="1"/>
</dbReference>
<dbReference type="SUPFAM" id="SSF53187">
    <property type="entry name" value="Zn-dependent exopeptidases"/>
    <property type="match status" value="1"/>
</dbReference>
<dbReference type="InterPro" id="IPR051464">
    <property type="entry name" value="Peptidase_M42_aminopept"/>
</dbReference>
<dbReference type="PANTHER" id="PTHR32481">
    <property type="entry name" value="AMINOPEPTIDASE"/>
    <property type="match status" value="1"/>
</dbReference>
<proteinExistence type="inferred from homology"/>
<evidence type="ECO:0000256" key="4">
    <source>
        <dbReference type="PIRSR" id="PIRSR001123-2"/>
    </source>
</evidence>
<comment type="similarity">
    <text evidence="3">Belongs to the peptidase M42 family.</text>
</comment>
<evidence type="ECO:0000313" key="6">
    <source>
        <dbReference type="Proteomes" id="UP000034951"/>
    </source>
</evidence>
<evidence type="ECO:0000256" key="1">
    <source>
        <dbReference type="ARBA" id="ARBA00022723"/>
    </source>
</evidence>
<reference evidence="5 6" key="1">
    <citation type="journal article" date="2015" name="Nature">
        <title>rRNA introns, odd ribosomes, and small enigmatic genomes across a large radiation of phyla.</title>
        <authorList>
            <person name="Brown C.T."/>
            <person name="Hug L.A."/>
            <person name="Thomas B.C."/>
            <person name="Sharon I."/>
            <person name="Castelle C.J."/>
            <person name="Singh A."/>
            <person name="Wilkins M.J."/>
            <person name="Williams K.H."/>
            <person name="Banfield J.F."/>
        </authorList>
    </citation>
    <scope>NUCLEOTIDE SEQUENCE [LARGE SCALE GENOMIC DNA]</scope>
</reference>
<dbReference type="GO" id="GO:0004177">
    <property type="term" value="F:aminopeptidase activity"/>
    <property type="evidence" value="ECO:0007669"/>
    <property type="project" value="UniProtKB-UniRule"/>
</dbReference>
<evidence type="ECO:0000256" key="3">
    <source>
        <dbReference type="PIRNR" id="PIRNR001123"/>
    </source>
</evidence>
<organism evidence="5 6">
    <name type="scientific">Candidatus Azambacteria bacterium GW2011_GWA1_42_19</name>
    <dbReference type="NCBI Taxonomy" id="1618609"/>
    <lineage>
        <taxon>Bacteria</taxon>
        <taxon>Candidatus Azamiibacteriota</taxon>
    </lineage>
</organism>
<dbReference type="Proteomes" id="UP000034951">
    <property type="component" value="Unassembled WGS sequence"/>
</dbReference>
<dbReference type="InterPro" id="IPR008007">
    <property type="entry name" value="Peptidase_M42"/>
</dbReference>
<evidence type="ECO:0000313" key="5">
    <source>
        <dbReference type="EMBL" id="KKS46637.1"/>
    </source>
</evidence>
<accession>A0A0G0ZD60</accession>
<comment type="caution">
    <text evidence="5">The sequence shown here is derived from an EMBL/GenBank/DDBJ whole genome shotgun (WGS) entry which is preliminary data.</text>
</comment>
<gene>
    <name evidence="5" type="ORF">UV10_C0001G0094</name>
</gene>
<name>A0A0G0ZD60_9BACT</name>
<dbReference type="PIRSF" id="PIRSF001123">
    <property type="entry name" value="PepA_GA"/>
    <property type="match status" value="1"/>
</dbReference>